<dbReference type="InterPro" id="IPR038475">
    <property type="entry name" value="RecG_C_sf"/>
</dbReference>
<name>A0A372MD27_9SPIR</name>
<dbReference type="RefSeq" id="WP_117331555.1">
    <property type="nucleotide sequence ID" value="NZ_QUWK01000024.1"/>
</dbReference>
<dbReference type="AlphaFoldDB" id="A0A372MD27"/>
<reference evidence="2 3" key="2">
    <citation type="submission" date="2018-09" db="EMBL/GenBank/DDBJ databases">
        <title>Genome of Sphaerochaeta halotolerans strain 4-11.</title>
        <authorList>
            <person name="Nazina T.N."/>
            <person name="Sokolova D.S."/>
        </authorList>
    </citation>
    <scope>NUCLEOTIDE SEQUENCE [LARGE SCALE GENOMIC DNA]</scope>
    <source>
        <strain evidence="2 3">4-11</strain>
    </source>
</reference>
<comment type="caution">
    <text evidence="2">The sequence shown here is derived from an EMBL/GenBank/DDBJ whole genome shotgun (WGS) entry which is preliminary data.</text>
</comment>
<dbReference type="InterPro" id="IPR007421">
    <property type="entry name" value="Schlafen_AlbA_2_dom"/>
</dbReference>
<proteinExistence type="predicted"/>
<dbReference type="Pfam" id="PF04326">
    <property type="entry name" value="SLFN_AlbA_2"/>
    <property type="match status" value="1"/>
</dbReference>
<dbReference type="InterPro" id="IPR036388">
    <property type="entry name" value="WH-like_DNA-bd_sf"/>
</dbReference>
<dbReference type="InterPro" id="IPR038461">
    <property type="entry name" value="Schlafen_AlbA_2_dom_sf"/>
</dbReference>
<evidence type="ECO:0000313" key="2">
    <source>
        <dbReference type="EMBL" id="RFU93682.1"/>
    </source>
</evidence>
<dbReference type="Gene3D" id="3.30.950.30">
    <property type="entry name" value="Schlafen, AAA domain"/>
    <property type="match status" value="1"/>
</dbReference>
<dbReference type="PANTHER" id="PTHR30595">
    <property type="entry name" value="GLPR-RELATED TRANSCRIPTIONAL REPRESSOR"/>
    <property type="match status" value="1"/>
</dbReference>
<keyword evidence="3" id="KW-1185">Reference proteome</keyword>
<dbReference type="PANTHER" id="PTHR30595:SF6">
    <property type="entry name" value="SCHLAFEN ALBA-2 DOMAIN-CONTAINING PROTEIN"/>
    <property type="match status" value="1"/>
</dbReference>
<reference evidence="3" key="1">
    <citation type="submission" date="2018-08" db="EMBL/GenBank/DDBJ databases">
        <authorList>
            <person name="Grouzdev D.S."/>
            <person name="Krutkina M.S."/>
        </authorList>
    </citation>
    <scope>NUCLEOTIDE SEQUENCE [LARGE SCALE GENOMIC DNA]</scope>
    <source>
        <strain evidence="3">4-11</strain>
    </source>
</reference>
<dbReference type="Pfam" id="PF13749">
    <property type="entry name" value="HATPase_c_4"/>
    <property type="match status" value="1"/>
</dbReference>
<feature type="domain" description="Schlafen AlbA-2" evidence="1">
    <location>
        <begin position="7"/>
        <end position="125"/>
    </location>
</feature>
<dbReference type="Gene3D" id="3.30.565.60">
    <property type="match status" value="1"/>
</dbReference>
<evidence type="ECO:0000259" key="1">
    <source>
        <dbReference type="Pfam" id="PF04326"/>
    </source>
</evidence>
<protein>
    <recommendedName>
        <fullName evidence="1">Schlafen AlbA-2 domain-containing protein</fullName>
    </recommendedName>
</protein>
<dbReference type="EMBL" id="QUWK01000024">
    <property type="protein sequence ID" value="RFU93682.1"/>
    <property type="molecule type" value="Genomic_DNA"/>
</dbReference>
<accession>A0A372MD27</accession>
<gene>
    <name evidence="2" type="ORF">DYP60_13560</name>
</gene>
<dbReference type="Gene3D" id="1.10.10.10">
    <property type="entry name" value="Winged helix-like DNA-binding domain superfamily/Winged helix DNA-binding domain"/>
    <property type="match status" value="1"/>
</dbReference>
<evidence type="ECO:0000313" key="3">
    <source>
        <dbReference type="Proteomes" id="UP000264002"/>
    </source>
</evidence>
<organism evidence="2 3">
    <name type="scientific">Sphaerochaeta halotolerans</name>
    <dbReference type="NCBI Taxonomy" id="2293840"/>
    <lineage>
        <taxon>Bacteria</taxon>
        <taxon>Pseudomonadati</taxon>
        <taxon>Spirochaetota</taxon>
        <taxon>Spirochaetia</taxon>
        <taxon>Spirochaetales</taxon>
        <taxon>Sphaerochaetaceae</taxon>
        <taxon>Sphaerochaeta</taxon>
    </lineage>
</organism>
<dbReference type="Proteomes" id="UP000264002">
    <property type="component" value="Unassembled WGS sequence"/>
</dbReference>
<sequence length="448" mass="50438">MHYVSIESKILEFKERLDDYSRLLETVTAFANTQGGTIIIGIRDSDRLIVGLDREEIERYSQEIPQAIADAISPQIAVDLYEQHLGGKTCVTVRVFPGPQKPYFIKKLGHPLGVFLRSRAHNRRADAYAIEQFNRERSGIRYEQQPCPQISYEDLSKGLLGTLFTSYDQSILIGAGYGSTDVSGRTIPNVAGTLLFYPEHQRIIPESGIVVSAYAGTDKKQLMKKEDFSGGIIPMLEQSYTFISNLLGTQYEREGLVKQPVNYEIPLDAIREALVNAVAHRAYDYEAPTRITLFSDRIEFLNPGTFYAPINPENLKEGLSRYRNPLIADALRKKGYMEKQGIGINLIISSCLEDGLPEPQFVELEYHVKLVIFRKTASNHTPKPDQNPKDLTAMRSYFTAQGLFSSMDLAQYLGKSQAMAKKILTELQSKGMVEKVGRGPATKYRFIN</sequence>